<dbReference type="EMBL" id="JAUQOM010000014">
    <property type="protein sequence ID" value="MDO7836990.1"/>
    <property type="molecule type" value="Genomic_DNA"/>
</dbReference>
<gene>
    <name evidence="1" type="ORF">Q4610_18240</name>
</gene>
<comment type="caution">
    <text evidence="1">The sequence shown here is derived from an EMBL/GenBank/DDBJ whole genome shotgun (WGS) entry which is preliminary data.</text>
</comment>
<name>A0ABT8ZR36_9SPHN</name>
<sequence>MSLPTITIELSKEDSANLAELTRRCVDADQARNGATTHGPLESAADLLTMLAQDAAMVIRRPGSWEGAGMARLLAGHGYEV</sequence>
<evidence type="ECO:0008006" key="3">
    <source>
        <dbReference type="Google" id="ProtNLM"/>
    </source>
</evidence>
<evidence type="ECO:0000313" key="2">
    <source>
        <dbReference type="Proteomes" id="UP001176471"/>
    </source>
</evidence>
<evidence type="ECO:0000313" key="1">
    <source>
        <dbReference type="EMBL" id="MDO7836990.1"/>
    </source>
</evidence>
<dbReference type="RefSeq" id="WP_019054628.1">
    <property type="nucleotide sequence ID" value="NZ_JAUQOM010000014.1"/>
</dbReference>
<accession>A0ABT8ZR36</accession>
<protein>
    <recommendedName>
        <fullName evidence="3">GNAT family N-acetyltransferase</fullName>
    </recommendedName>
</protein>
<reference evidence="1" key="1">
    <citation type="submission" date="2023-07" db="EMBL/GenBank/DDBJ databases">
        <title>Bacterial whole genome sequence for Sphingobium sp. HBC34.</title>
        <authorList>
            <person name="Le V."/>
            <person name="Ko S.-R."/>
            <person name="Ahn C.-Y."/>
            <person name="Oh H.-M."/>
        </authorList>
    </citation>
    <scope>NUCLEOTIDE SEQUENCE</scope>
    <source>
        <strain evidence="1">HBC34</strain>
    </source>
</reference>
<proteinExistence type="predicted"/>
<keyword evidence="2" id="KW-1185">Reference proteome</keyword>
<dbReference type="Proteomes" id="UP001176471">
    <property type="component" value="Unassembled WGS sequence"/>
</dbReference>
<organism evidence="1 2">
    <name type="scientific">Sphingobium cyanobacteriorum</name>
    <dbReference type="NCBI Taxonomy" id="3063954"/>
    <lineage>
        <taxon>Bacteria</taxon>
        <taxon>Pseudomonadati</taxon>
        <taxon>Pseudomonadota</taxon>
        <taxon>Alphaproteobacteria</taxon>
        <taxon>Sphingomonadales</taxon>
        <taxon>Sphingomonadaceae</taxon>
        <taxon>Sphingobium</taxon>
    </lineage>
</organism>